<dbReference type="AlphaFoldDB" id="A0A1X7NYZ1"/>
<dbReference type="Pfam" id="PF10983">
    <property type="entry name" value="DUF2793"/>
    <property type="match status" value="1"/>
</dbReference>
<protein>
    <recommendedName>
        <fullName evidence="3">DUF2793 domain-containing protein</fullName>
    </recommendedName>
</protein>
<dbReference type="Proteomes" id="UP000193083">
    <property type="component" value="Unassembled WGS sequence"/>
</dbReference>
<evidence type="ECO:0008006" key="3">
    <source>
        <dbReference type="Google" id="ProtNLM"/>
    </source>
</evidence>
<sequence length="343" mass="35204">MTNSPQLQLPYIAAEQAQKHVTHNTALRKLDALVQLSVRDRDLTAPPGAPSDGDRYIVAGAPTGAWAGQAGKIAAWQDGAWQFFLPREGWVGWVDDEDVLVYWTGAAWAKISATTTGALPDSGGTGIGVYSFVTAAFTPQAPVSGTAIHMANEGAQTRFLFDNYLSGAGGNIITGRKARGTAAAPSALVLNDNILSFHAFGRGATGYSANPRGFLNIAAAETWTDSAQGTKLSVGLTAVGAAAATLDLLTLTTTEMNLDGAVAVTMGGAANVVIDTNRLFRLRSYTVAALPTPGTVGRMAFASNCRVFNGAGTQEGAGAGSGGLVVDNGTAWKIAGTNVTAVA</sequence>
<dbReference type="EMBL" id="FXBL01000004">
    <property type="protein sequence ID" value="SMH42589.1"/>
    <property type="molecule type" value="Genomic_DNA"/>
</dbReference>
<dbReference type="InterPro" id="IPR021251">
    <property type="entry name" value="DUF2793"/>
</dbReference>
<accession>A0A1X7NYZ1</accession>
<proteinExistence type="predicted"/>
<gene>
    <name evidence="1" type="ORF">SAMN02982922_2760</name>
</gene>
<reference evidence="1 2" key="1">
    <citation type="submission" date="2017-04" db="EMBL/GenBank/DDBJ databases">
        <authorList>
            <person name="Afonso C.L."/>
            <person name="Miller P.J."/>
            <person name="Scott M.A."/>
            <person name="Spackman E."/>
            <person name="Goraichik I."/>
            <person name="Dimitrov K.M."/>
            <person name="Suarez D.L."/>
            <person name="Swayne D.E."/>
        </authorList>
    </citation>
    <scope>NUCLEOTIDE SEQUENCE [LARGE SCALE GENOMIC DNA]</scope>
    <source>
        <strain evidence="1 2">B5P</strain>
    </source>
</reference>
<organism evidence="1 2">
    <name type="scientific">Mesorhizobium australicum</name>
    <dbReference type="NCBI Taxonomy" id="536018"/>
    <lineage>
        <taxon>Bacteria</taxon>
        <taxon>Pseudomonadati</taxon>
        <taxon>Pseudomonadota</taxon>
        <taxon>Alphaproteobacteria</taxon>
        <taxon>Hyphomicrobiales</taxon>
        <taxon>Phyllobacteriaceae</taxon>
        <taxon>Mesorhizobium</taxon>
    </lineage>
</organism>
<dbReference type="OrthoDB" id="564699at2"/>
<keyword evidence="2" id="KW-1185">Reference proteome</keyword>
<name>A0A1X7NYZ1_9HYPH</name>
<dbReference type="RefSeq" id="WP_085464668.1">
    <property type="nucleotide sequence ID" value="NZ_FXBL01000004.1"/>
</dbReference>
<evidence type="ECO:0000313" key="2">
    <source>
        <dbReference type="Proteomes" id="UP000193083"/>
    </source>
</evidence>
<evidence type="ECO:0000313" key="1">
    <source>
        <dbReference type="EMBL" id="SMH42589.1"/>
    </source>
</evidence>